<dbReference type="InterPro" id="IPR051653">
    <property type="entry name" value="E3_ligase_sorting_rcpt"/>
</dbReference>
<dbReference type="Proteomes" id="UP001222325">
    <property type="component" value="Unassembled WGS sequence"/>
</dbReference>
<accession>A0AAD6XL98</accession>
<evidence type="ECO:0000256" key="1">
    <source>
        <dbReference type="ARBA" id="ARBA00004167"/>
    </source>
</evidence>
<keyword evidence="2" id="KW-0812">Transmembrane</keyword>
<name>A0AAD6XL98_9AGAR</name>
<dbReference type="AlphaFoldDB" id="A0AAD6XL98"/>
<keyword evidence="3" id="KW-0479">Metal-binding</keyword>
<dbReference type="GO" id="GO:0008270">
    <property type="term" value="F:zinc ion binding"/>
    <property type="evidence" value="ECO:0007669"/>
    <property type="project" value="UniProtKB-KW"/>
</dbReference>
<keyword evidence="6" id="KW-1133">Transmembrane helix</keyword>
<dbReference type="Pfam" id="PF13639">
    <property type="entry name" value="zf-RING_2"/>
    <property type="match status" value="1"/>
</dbReference>
<keyword evidence="5" id="KW-0862">Zinc</keyword>
<evidence type="ECO:0000256" key="5">
    <source>
        <dbReference type="ARBA" id="ARBA00022833"/>
    </source>
</evidence>
<evidence type="ECO:0000259" key="9">
    <source>
        <dbReference type="PROSITE" id="PS50089"/>
    </source>
</evidence>
<evidence type="ECO:0000256" key="2">
    <source>
        <dbReference type="ARBA" id="ARBA00022692"/>
    </source>
</evidence>
<comment type="caution">
    <text evidence="10">The sequence shown here is derived from an EMBL/GenBank/DDBJ whole genome shotgun (WGS) entry which is preliminary data.</text>
</comment>
<gene>
    <name evidence="10" type="ORF">B0H15DRAFT_844426</name>
</gene>
<keyword evidence="7" id="KW-0472">Membrane</keyword>
<reference evidence="10" key="1">
    <citation type="submission" date="2023-03" db="EMBL/GenBank/DDBJ databases">
        <title>Massive genome expansion in bonnet fungi (Mycena s.s.) driven by repeated elements and novel gene families across ecological guilds.</title>
        <authorList>
            <consortium name="Lawrence Berkeley National Laboratory"/>
            <person name="Harder C.B."/>
            <person name="Miyauchi S."/>
            <person name="Viragh M."/>
            <person name="Kuo A."/>
            <person name="Thoen E."/>
            <person name="Andreopoulos B."/>
            <person name="Lu D."/>
            <person name="Skrede I."/>
            <person name="Drula E."/>
            <person name="Henrissat B."/>
            <person name="Morin E."/>
            <person name="Kohler A."/>
            <person name="Barry K."/>
            <person name="LaButti K."/>
            <person name="Morin E."/>
            <person name="Salamov A."/>
            <person name="Lipzen A."/>
            <person name="Mereny Z."/>
            <person name="Hegedus B."/>
            <person name="Baldrian P."/>
            <person name="Stursova M."/>
            <person name="Weitz H."/>
            <person name="Taylor A."/>
            <person name="Grigoriev I.V."/>
            <person name="Nagy L.G."/>
            <person name="Martin F."/>
            <person name="Kauserud H."/>
        </authorList>
    </citation>
    <scope>NUCLEOTIDE SEQUENCE</scope>
    <source>
        <strain evidence="10">CBHHK173m</strain>
    </source>
</reference>
<protein>
    <recommendedName>
        <fullName evidence="9">RING-type domain-containing protein</fullName>
    </recommendedName>
</protein>
<dbReference type="PANTHER" id="PTHR47168">
    <property type="entry name" value="RING ZINC FINGER DOMAIN SUPERFAMILY PROTEIN-RELATED"/>
    <property type="match status" value="1"/>
</dbReference>
<feature type="domain" description="RING-type" evidence="9">
    <location>
        <begin position="7"/>
        <end position="49"/>
    </location>
</feature>
<evidence type="ECO:0000256" key="6">
    <source>
        <dbReference type="ARBA" id="ARBA00022989"/>
    </source>
</evidence>
<dbReference type="SMART" id="SM00744">
    <property type="entry name" value="RINGv"/>
    <property type="match status" value="1"/>
</dbReference>
<evidence type="ECO:0000256" key="4">
    <source>
        <dbReference type="ARBA" id="ARBA00022771"/>
    </source>
</evidence>
<dbReference type="SMART" id="SM00184">
    <property type="entry name" value="RING"/>
    <property type="match status" value="1"/>
</dbReference>
<dbReference type="SUPFAM" id="SSF57850">
    <property type="entry name" value="RING/U-box"/>
    <property type="match status" value="1"/>
</dbReference>
<evidence type="ECO:0000256" key="7">
    <source>
        <dbReference type="ARBA" id="ARBA00023136"/>
    </source>
</evidence>
<evidence type="ECO:0000313" key="10">
    <source>
        <dbReference type="EMBL" id="KAJ7086388.1"/>
    </source>
</evidence>
<proteinExistence type="predicted"/>
<sequence>MIDTPQCLICLDDYDPADEIRLLTCRHAFHKTCVDRWLETGRNNCPACRTTGVPT</sequence>
<dbReference type="InterPro" id="IPR013083">
    <property type="entry name" value="Znf_RING/FYVE/PHD"/>
</dbReference>
<dbReference type="PROSITE" id="PS50089">
    <property type="entry name" value="ZF_RING_2"/>
    <property type="match status" value="1"/>
</dbReference>
<keyword evidence="11" id="KW-1185">Reference proteome</keyword>
<evidence type="ECO:0000313" key="11">
    <source>
        <dbReference type="Proteomes" id="UP001222325"/>
    </source>
</evidence>
<evidence type="ECO:0000256" key="3">
    <source>
        <dbReference type="ARBA" id="ARBA00022723"/>
    </source>
</evidence>
<comment type="subcellular location">
    <subcellularLocation>
        <location evidence="1">Membrane</location>
        <topology evidence="1">Single-pass membrane protein</topology>
    </subcellularLocation>
</comment>
<dbReference type="InterPro" id="IPR011016">
    <property type="entry name" value="Znf_RING-CH"/>
</dbReference>
<dbReference type="PANTHER" id="PTHR47168:SF1">
    <property type="entry name" value="OS02G0798600 PROTEIN"/>
    <property type="match status" value="1"/>
</dbReference>
<dbReference type="EMBL" id="JARJCN010000031">
    <property type="protein sequence ID" value="KAJ7086388.1"/>
    <property type="molecule type" value="Genomic_DNA"/>
</dbReference>
<organism evidence="10 11">
    <name type="scientific">Mycena belliarum</name>
    <dbReference type="NCBI Taxonomy" id="1033014"/>
    <lineage>
        <taxon>Eukaryota</taxon>
        <taxon>Fungi</taxon>
        <taxon>Dikarya</taxon>
        <taxon>Basidiomycota</taxon>
        <taxon>Agaricomycotina</taxon>
        <taxon>Agaricomycetes</taxon>
        <taxon>Agaricomycetidae</taxon>
        <taxon>Agaricales</taxon>
        <taxon>Marasmiineae</taxon>
        <taxon>Mycenaceae</taxon>
        <taxon>Mycena</taxon>
    </lineage>
</organism>
<evidence type="ECO:0000256" key="8">
    <source>
        <dbReference type="PROSITE-ProRule" id="PRU00175"/>
    </source>
</evidence>
<dbReference type="Gene3D" id="3.30.40.10">
    <property type="entry name" value="Zinc/RING finger domain, C3HC4 (zinc finger)"/>
    <property type="match status" value="1"/>
</dbReference>
<dbReference type="GO" id="GO:0016020">
    <property type="term" value="C:membrane"/>
    <property type="evidence" value="ECO:0007669"/>
    <property type="project" value="UniProtKB-SubCell"/>
</dbReference>
<dbReference type="InterPro" id="IPR001841">
    <property type="entry name" value="Znf_RING"/>
</dbReference>
<keyword evidence="4 8" id="KW-0863">Zinc-finger</keyword>